<sequence length="281" mass="28916">MARRTMAAVAVLGTLSLAACSGADAGTSPAVAADCKPAHTFPTVKPKTLTVGVISSLPYSAVNPVSQTWEGIDAEFGAAIAAKECLTVTAVAVGGADAIQSLNAGKIDLLSAGAYITPARGEVVGQTDPLYYQYTVTVSATPAATIDALRGRRVGALSGAAYVEPLRAALGADRVREYPSTSDLLADVKNNRVEAAVAASAEARYQIDKSGYSGLQVTRLVPGAATPDLQPIYGVDMPFAKTNTEFGKALNADIAALRADGTTQKILANWKQDDSLTLNGK</sequence>
<gene>
    <name evidence="4" type="ORF">SAMN04489727_6476</name>
</gene>
<dbReference type="SMART" id="SM00062">
    <property type="entry name" value="PBPb"/>
    <property type="match status" value="1"/>
</dbReference>
<feature type="signal peptide" evidence="2">
    <location>
        <begin position="1"/>
        <end position="25"/>
    </location>
</feature>
<dbReference type="PANTHER" id="PTHR35936:SF17">
    <property type="entry name" value="ARGININE-BINDING EXTRACELLULAR PROTEIN ARTP"/>
    <property type="match status" value="1"/>
</dbReference>
<dbReference type="STRING" id="208445.SAMN04489727_6476"/>
<organism evidence="4 5">
    <name type="scientific">Amycolatopsis tolypomycina</name>
    <dbReference type="NCBI Taxonomy" id="208445"/>
    <lineage>
        <taxon>Bacteria</taxon>
        <taxon>Bacillati</taxon>
        <taxon>Actinomycetota</taxon>
        <taxon>Actinomycetes</taxon>
        <taxon>Pseudonocardiales</taxon>
        <taxon>Pseudonocardiaceae</taxon>
        <taxon>Amycolatopsis</taxon>
    </lineage>
</organism>
<dbReference type="Gene3D" id="3.40.190.10">
    <property type="entry name" value="Periplasmic binding protein-like II"/>
    <property type="match status" value="2"/>
</dbReference>
<dbReference type="PANTHER" id="PTHR35936">
    <property type="entry name" value="MEMBRANE-BOUND LYTIC MUREIN TRANSGLYCOSYLASE F"/>
    <property type="match status" value="1"/>
</dbReference>
<proteinExistence type="predicted"/>
<evidence type="ECO:0000256" key="2">
    <source>
        <dbReference type="SAM" id="SignalP"/>
    </source>
</evidence>
<evidence type="ECO:0000313" key="4">
    <source>
        <dbReference type="EMBL" id="SED11482.1"/>
    </source>
</evidence>
<keyword evidence="1 2" id="KW-0732">Signal</keyword>
<dbReference type="RefSeq" id="WP_091314447.1">
    <property type="nucleotide sequence ID" value="NZ_FNSO01000004.1"/>
</dbReference>
<protein>
    <submittedName>
        <fullName evidence="4">Amino acid ABC transporter substrate-binding protein, PAAT family</fullName>
    </submittedName>
</protein>
<dbReference type="OrthoDB" id="9768183at2"/>
<dbReference type="AlphaFoldDB" id="A0A1H4Y0F5"/>
<feature type="domain" description="Solute-binding protein family 3/N-terminal" evidence="3">
    <location>
        <begin position="48"/>
        <end position="274"/>
    </location>
</feature>
<accession>A0A1H4Y0F5</accession>
<dbReference type="PROSITE" id="PS51257">
    <property type="entry name" value="PROKAR_LIPOPROTEIN"/>
    <property type="match status" value="1"/>
</dbReference>
<name>A0A1H4Y0F5_9PSEU</name>
<evidence type="ECO:0000259" key="3">
    <source>
        <dbReference type="SMART" id="SM00062"/>
    </source>
</evidence>
<reference evidence="5" key="1">
    <citation type="submission" date="2016-10" db="EMBL/GenBank/DDBJ databases">
        <authorList>
            <person name="Varghese N."/>
            <person name="Submissions S."/>
        </authorList>
    </citation>
    <scope>NUCLEOTIDE SEQUENCE [LARGE SCALE GENOMIC DNA]</scope>
    <source>
        <strain evidence="5">DSM 44544</strain>
    </source>
</reference>
<dbReference type="Proteomes" id="UP000199622">
    <property type="component" value="Unassembled WGS sequence"/>
</dbReference>
<dbReference type="SUPFAM" id="SSF53850">
    <property type="entry name" value="Periplasmic binding protein-like II"/>
    <property type="match status" value="1"/>
</dbReference>
<dbReference type="EMBL" id="FNSO01000004">
    <property type="protein sequence ID" value="SED11482.1"/>
    <property type="molecule type" value="Genomic_DNA"/>
</dbReference>
<dbReference type="InterPro" id="IPR001638">
    <property type="entry name" value="Solute-binding_3/MltF_N"/>
</dbReference>
<dbReference type="Pfam" id="PF00497">
    <property type="entry name" value="SBP_bac_3"/>
    <property type="match status" value="1"/>
</dbReference>
<evidence type="ECO:0000313" key="5">
    <source>
        <dbReference type="Proteomes" id="UP000199622"/>
    </source>
</evidence>
<keyword evidence="5" id="KW-1185">Reference proteome</keyword>
<evidence type="ECO:0000256" key="1">
    <source>
        <dbReference type="ARBA" id="ARBA00022729"/>
    </source>
</evidence>
<feature type="chain" id="PRO_5039673043" evidence="2">
    <location>
        <begin position="26"/>
        <end position="281"/>
    </location>
</feature>